<protein>
    <submittedName>
        <fullName evidence="2">Uncharacterized protein</fullName>
    </submittedName>
</protein>
<sequence length="531" mass="56967">MSIDQTPAAEIESDISPKVAPESADLAPNGAAVQPSSVEAKDESTDDSTPAKAQADEPSDDSTPAKAEECESFSDSAPAQGEAVESTDDSSPAKAEAGQDADGATPGQGEAGQVNDDSNTVQGEAGEATDELKSSEAEEKPTSSDTGTSEKHDQRFQELASAFLAAHRQEVSQRDGEIHRLKTELMSVQNANAALLEQAPRAEIEGLLTHLSSSVFLADDHDQISKSLEQIWASIFAAVNSAMHCDIADECSTAWQQENLCSLLGERVNSTAVVAPLLANPTSATEGRVIVVMAILAQLLEEYIFTPEYLLEDDDDLRDLLRASKNPLIKQGLRSMLLLASDVDDWKRTVIKKRISNALDELIDLVKTLLPHEMSTVLRNNLELELETVAGIWEHAQRSQSHFEVNTNPGSSRWSWKSISSITQGLNLIDIDSSDFDPGERVMVVFPRVFALDRSNNPSFTPVFSGIILQESRVKDLQAEESAKPADSEDAPVVSTDTAPVEGEETNAEAKVEGVGESGDAGENDPAPACT</sequence>
<evidence type="ECO:0000313" key="3">
    <source>
        <dbReference type="Proteomes" id="UP000288859"/>
    </source>
</evidence>
<feature type="compositionally biased region" description="Basic and acidic residues" evidence="1">
    <location>
        <begin position="130"/>
        <end position="153"/>
    </location>
</feature>
<accession>A0A438MRW5</accession>
<feature type="region of interest" description="Disordered" evidence="1">
    <location>
        <begin position="1"/>
        <end position="153"/>
    </location>
</feature>
<evidence type="ECO:0000313" key="2">
    <source>
        <dbReference type="EMBL" id="RVX66392.1"/>
    </source>
</evidence>
<evidence type="ECO:0000256" key="1">
    <source>
        <dbReference type="SAM" id="MobiDB-lite"/>
    </source>
</evidence>
<dbReference type="EMBL" id="NAJM01000062">
    <property type="protein sequence ID" value="RVX66392.1"/>
    <property type="molecule type" value="Genomic_DNA"/>
</dbReference>
<dbReference type="AlphaFoldDB" id="A0A438MRW5"/>
<dbReference type="OrthoDB" id="5421041at2759"/>
<organism evidence="2 3">
    <name type="scientific">Exophiala mesophila</name>
    <name type="common">Black yeast-like fungus</name>
    <dbReference type="NCBI Taxonomy" id="212818"/>
    <lineage>
        <taxon>Eukaryota</taxon>
        <taxon>Fungi</taxon>
        <taxon>Dikarya</taxon>
        <taxon>Ascomycota</taxon>
        <taxon>Pezizomycotina</taxon>
        <taxon>Eurotiomycetes</taxon>
        <taxon>Chaetothyriomycetidae</taxon>
        <taxon>Chaetothyriales</taxon>
        <taxon>Herpotrichiellaceae</taxon>
        <taxon>Exophiala</taxon>
    </lineage>
</organism>
<dbReference type="Proteomes" id="UP000288859">
    <property type="component" value="Unassembled WGS sequence"/>
</dbReference>
<name>A0A438MRW5_EXOME</name>
<gene>
    <name evidence="2" type="ORF">B0A52_09622</name>
</gene>
<feature type="compositionally biased region" description="Basic and acidic residues" evidence="1">
    <location>
        <begin position="478"/>
        <end position="487"/>
    </location>
</feature>
<feature type="region of interest" description="Disordered" evidence="1">
    <location>
        <begin position="478"/>
        <end position="531"/>
    </location>
</feature>
<reference evidence="2 3" key="1">
    <citation type="submission" date="2017-03" db="EMBL/GenBank/DDBJ databases">
        <title>Genomes of endolithic fungi from Antarctica.</title>
        <authorList>
            <person name="Coleine C."/>
            <person name="Masonjones S."/>
            <person name="Stajich J.E."/>
        </authorList>
    </citation>
    <scope>NUCLEOTIDE SEQUENCE [LARGE SCALE GENOMIC DNA]</scope>
    <source>
        <strain evidence="2 3">CCFEE 6314</strain>
    </source>
</reference>
<proteinExistence type="predicted"/>
<comment type="caution">
    <text evidence="2">The sequence shown here is derived from an EMBL/GenBank/DDBJ whole genome shotgun (WGS) entry which is preliminary data.</text>
</comment>